<protein>
    <recommendedName>
        <fullName evidence="10">Protein-export membrane protein SecG</fullName>
    </recommendedName>
</protein>
<dbReference type="InterPro" id="IPR004692">
    <property type="entry name" value="SecG"/>
</dbReference>
<dbReference type="Proteomes" id="UP000051012">
    <property type="component" value="Unassembled WGS sequence"/>
</dbReference>
<feature type="compositionally biased region" description="Low complexity" evidence="11">
    <location>
        <begin position="95"/>
        <end position="115"/>
    </location>
</feature>
<sequence length="115" mass="11992">MYSVILFFHIIICILLIIVVLLQQTKGGGMSSVFGGGGGTESVFGGKGATPFFVKLTSGLAIGFFITSLTLVLLSRRPAPKGAVEKGLQELPGQPGEVMPEEMPIIPEESPSGGE</sequence>
<comment type="similarity">
    <text evidence="2 10">Belongs to the SecG family.</text>
</comment>
<dbReference type="Pfam" id="PF03840">
    <property type="entry name" value="SecG"/>
    <property type="match status" value="1"/>
</dbReference>
<keyword evidence="9 10" id="KW-0472">Membrane</keyword>
<gene>
    <name evidence="12" type="ORF">AMJ52_07045</name>
</gene>
<reference evidence="12 13" key="1">
    <citation type="journal article" date="2015" name="Microbiome">
        <title>Genomic resolution of linkages in carbon, nitrogen, and sulfur cycling among widespread estuary sediment bacteria.</title>
        <authorList>
            <person name="Baker B.J."/>
            <person name="Lazar C.S."/>
            <person name="Teske A.P."/>
            <person name="Dick G.J."/>
        </authorList>
    </citation>
    <scope>NUCLEOTIDE SEQUENCE [LARGE SCALE GENOMIC DNA]</scope>
    <source>
        <strain evidence="12">DG_78</strain>
    </source>
</reference>
<dbReference type="NCBIfam" id="TIGR00810">
    <property type="entry name" value="secG"/>
    <property type="match status" value="1"/>
</dbReference>
<keyword evidence="8 10" id="KW-0811">Translocation</keyword>
<evidence type="ECO:0000256" key="5">
    <source>
        <dbReference type="ARBA" id="ARBA00022692"/>
    </source>
</evidence>
<dbReference type="GO" id="GO:0015450">
    <property type="term" value="F:protein-transporting ATPase activity"/>
    <property type="evidence" value="ECO:0007669"/>
    <property type="project" value="UniProtKB-UniRule"/>
</dbReference>
<comment type="subcellular location">
    <subcellularLocation>
        <location evidence="1 10">Cell membrane</location>
        <topology evidence="1 10">Multi-pass membrane protein</topology>
    </subcellularLocation>
</comment>
<accession>A0A0S7YBT9</accession>
<comment type="function">
    <text evidence="10">Involved in protein export. Participates in an early event of protein translocation.</text>
</comment>
<keyword evidence="3 10" id="KW-0813">Transport</keyword>
<evidence type="ECO:0000256" key="7">
    <source>
        <dbReference type="ARBA" id="ARBA00022989"/>
    </source>
</evidence>
<evidence type="ECO:0000313" key="12">
    <source>
        <dbReference type="EMBL" id="KPJ72222.1"/>
    </source>
</evidence>
<dbReference type="GO" id="GO:0009306">
    <property type="term" value="P:protein secretion"/>
    <property type="evidence" value="ECO:0007669"/>
    <property type="project" value="UniProtKB-UniRule"/>
</dbReference>
<dbReference type="GO" id="GO:0065002">
    <property type="term" value="P:intracellular protein transmembrane transport"/>
    <property type="evidence" value="ECO:0007669"/>
    <property type="project" value="TreeGrafter"/>
</dbReference>
<dbReference type="PANTHER" id="PTHR34182">
    <property type="entry name" value="PROTEIN-EXPORT MEMBRANE PROTEIN SECG"/>
    <property type="match status" value="1"/>
</dbReference>
<proteinExistence type="inferred from homology"/>
<dbReference type="AlphaFoldDB" id="A0A0S7YBT9"/>
<feature type="transmembrane region" description="Helical" evidence="10">
    <location>
        <begin position="52"/>
        <end position="74"/>
    </location>
</feature>
<keyword evidence="7 10" id="KW-1133">Transmembrane helix</keyword>
<dbReference type="EMBL" id="LJNI01000090">
    <property type="protein sequence ID" value="KPJ72222.1"/>
    <property type="molecule type" value="Genomic_DNA"/>
</dbReference>
<name>A0A0S7YBT9_UNCT6</name>
<dbReference type="PRINTS" id="PR01651">
    <property type="entry name" value="SECGEXPORT"/>
</dbReference>
<keyword evidence="5 10" id="KW-0812">Transmembrane</keyword>
<dbReference type="GO" id="GO:0005886">
    <property type="term" value="C:plasma membrane"/>
    <property type="evidence" value="ECO:0007669"/>
    <property type="project" value="UniProtKB-SubCell"/>
</dbReference>
<comment type="caution">
    <text evidence="12">The sequence shown here is derived from an EMBL/GenBank/DDBJ whole genome shotgun (WGS) entry which is preliminary data.</text>
</comment>
<feature type="transmembrane region" description="Helical" evidence="10">
    <location>
        <begin position="5"/>
        <end position="22"/>
    </location>
</feature>
<feature type="region of interest" description="Disordered" evidence="11">
    <location>
        <begin position="84"/>
        <end position="115"/>
    </location>
</feature>
<evidence type="ECO:0000256" key="10">
    <source>
        <dbReference type="RuleBase" id="RU365087"/>
    </source>
</evidence>
<evidence type="ECO:0000256" key="3">
    <source>
        <dbReference type="ARBA" id="ARBA00022448"/>
    </source>
</evidence>
<evidence type="ECO:0000256" key="8">
    <source>
        <dbReference type="ARBA" id="ARBA00023010"/>
    </source>
</evidence>
<organism evidence="12 13">
    <name type="scientific">candidate division TA06 bacterium DG_78</name>
    <dbReference type="NCBI Taxonomy" id="1703772"/>
    <lineage>
        <taxon>Bacteria</taxon>
        <taxon>Bacteria division TA06</taxon>
    </lineage>
</organism>
<dbReference type="GO" id="GO:0043952">
    <property type="term" value="P:protein transport by the Sec complex"/>
    <property type="evidence" value="ECO:0007669"/>
    <property type="project" value="TreeGrafter"/>
</dbReference>
<keyword evidence="6 10" id="KW-0653">Protein transport</keyword>
<evidence type="ECO:0000256" key="4">
    <source>
        <dbReference type="ARBA" id="ARBA00022475"/>
    </source>
</evidence>
<evidence type="ECO:0000313" key="13">
    <source>
        <dbReference type="Proteomes" id="UP000051012"/>
    </source>
</evidence>
<evidence type="ECO:0000256" key="2">
    <source>
        <dbReference type="ARBA" id="ARBA00008445"/>
    </source>
</evidence>
<evidence type="ECO:0000256" key="9">
    <source>
        <dbReference type="ARBA" id="ARBA00023136"/>
    </source>
</evidence>
<keyword evidence="4 10" id="KW-1003">Cell membrane</keyword>
<evidence type="ECO:0000256" key="11">
    <source>
        <dbReference type="SAM" id="MobiDB-lite"/>
    </source>
</evidence>
<dbReference type="PANTHER" id="PTHR34182:SF1">
    <property type="entry name" value="PROTEIN-EXPORT MEMBRANE PROTEIN SECG"/>
    <property type="match status" value="1"/>
</dbReference>
<evidence type="ECO:0000256" key="1">
    <source>
        <dbReference type="ARBA" id="ARBA00004651"/>
    </source>
</evidence>
<evidence type="ECO:0000256" key="6">
    <source>
        <dbReference type="ARBA" id="ARBA00022927"/>
    </source>
</evidence>